<name>A0ABM1MM09_NICVS</name>
<evidence type="ECO:0000313" key="3">
    <source>
        <dbReference type="RefSeq" id="XP_017775609.1"/>
    </source>
</evidence>
<keyword evidence="2" id="KW-1185">Reference proteome</keyword>
<feature type="chain" id="PRO_5047318217" evidence="1">
    <location>
        <begin position="22"/>
        <end position="191"/>
    </location>
</feature>
<dbReference type="GeneID" id="108561964"/>
<evidence type="ECO:0000256" key="1">
    <source>
        <dbReference type="SAM" id="SignalP"/>
    </source>
</evidence>
<accession>A0ABM1MM09</accession>
<evidence type="ECO:0000313" key="2">
    <source>
        <dbReference type="Proteomes" id="UP000695000"/>
    </source>
</evidence>
<reference evidence="3" key="1">
    <citation type="submission" date="2025-08" db="UniProtKB">
        <authorList>
            <consortium name="RefSeq"/>
        </authorList>
    </citation>
    <scope>IDENTIFICATION</scope>
    <source>
        <tissue evidence="3">Whole Larva</tissue>
    </source>
</reference>
<keyword evidence="1" id="KW-0732">Signal</keyword>
<proteinExistence type="predicted"/>
<dbReference type="Proteomes" id="UP000695000">
    <property type="component" value="Unplaced"/>
</dbReference>
<sequence>MSSSTMLYATTLTLLLTLVQCNEFNSINSRAIDTKGMLTSLATSLMSRGYGTTGGGSQVVSLNLTNLLVLVLLKALIFAAGSLGAGTWKGGYGRSADGEEYIVTEEEILMYLSYLTGSPGNNGCLQNIACRQPHQAKRYTAAGEMLLKASKMVNPEPSANYEFTLQEVQEAVKYGMAGGNCKARYNCGNRR</sequence>
<organism evidence="2 3">
    <name type="scientific">Nicrophorus vespilloides</name>
    <name type="common">Boreal carrion beetle</name>
    <dbReference type="NCBI Taxonomy" id="110193"/>
    <lineage>
        <taxon>Eukaryota</taxon>
        <taxon>Metazoa</taxon>
        <taxon>Ecdysozoa</taxon>
        <taxon>Arthropoda</taxon>
        <taxon>Hexapoda</taxon>
        <taxon>Insecta</taxon>
        <taxon>Pterygota</taxon>
        <taxon>Neoptera</taxon>
        <taxon>Endopterygota</taxon>
        <taxon>Coleoptera</taxon>
        <taxon>Polyphaga</taxon>
        <taxon>Staphyliniformia</taxon>
        <taxon>Silphidae</taxon>
        <taxon>Nicrophorinae</taxon>
        <taxon>Nicrophorus</taxon>
    </lineage>
</organism>
<protein>
    <submittedName>
        <fullName evidence="3">Uncharacterized protein LOC108561964</fullName>
    </submittedName>
</protein>
<dbReference type="RefSeq" id="XP_017775609.1">
    <property type="nucleotide sequence ID" value="XM_017920120.1"/>
</dbReference>
<feature type="signal peptide" evidence="1">
    <location>
        <begin position="1"/>
        <end position="21"/>
    </location>
</feature>
<gene>
    <name evidence="3" type="primary">LOC108561964</name>
</gene>